<dbReference type="GO" id="GO:0015074">
    <property type="term" value="P:DNA integration"/>
    <property type="evidence" value="ECO:0007669"/>
    <property type="project" value="UniProtKB-KW"/>
</dbReference>
<dbReference type="GO" id="GO:0003677">
    <property type="term" value="F:DNA binding"/>
    <property type="evidence" value="ECO:0007669"/>
    <property type="project" value="InterPro"/>
</dbReference>
<evidence type="ECO:0000313" key="5">
    <source>
        <dbReference type="Proteomes" id="UP000295043"/>
    </source>
</evidence>
<accession>A0A4V2REW1</accession>
<name>A0A4V2REW1_9HYPH</name>
<gene>
    <name evidence="4" type="ORF">EV184_10891</name>
</gene>
<proteinExistence type="predicted"/>
<dbReference type="AlphaFoldDB" id="A0A4V2REW1"/>
<evidence type="ECO:0000313" key="4">
    <source>
        <dbReference type="EMBL" id="TCN30220.1"/>
    </source>
</evidence>
<dbReference type="Pfam" id="PF00589">
    <property type="entry name" value="Phage_integrase"/>
    <property type="match status" value="1"/>
</dbReference>
<organism evidence="4 5">
    <name type="scientific">Sinorhizobium americanum</name>
    <dbReference type="NCBI Taxonomy" id="194963"/>
    <lineage>
        <taxon>Bacteria</taxon>
        <taxon>Pseudomonadati</taxon>
        <taxon>Pseudomonadota</taxon>
        <taxon>Alphaproteobacteria</taxon>
        <taxon>Hyphomicrobiales</taxon>
        <taxon>Rhizobiaceae</taxon>
        <taxon>Sinorhizobium/Ensifer group</taxon>
        <taxon>Sinorhizobium</taxon>
    </lineage>
</organism>
<dbReference type="PANTHER" id="PTHR30349:SF64">
    <property type="entry name" value="PROPHAGE INTEGRASE INTD-RELATED"/>
    <property type="match status" value="1"/>
</dbReference>
<evidence type="ECO:0000256" key="1">
    <source>
        <dbReference type="ARBA" id="ARBA00022908"/>
    </source>
</evidence>
<comment type="caution">
    <text evidence="4">The sequence shown here is derived from an EMBL/GenBank/DDBJ whole genome shotgun (WGS) entry which is preliminary data.</text>
</comment>
<dbReference type="Proteomes" id="UP000295043">
    <property type="component" value="Unassembled WGS sequence"/>
</dbReference>
<dbReference type="Gene3D" id="1.10.443.10">
    <property type="entry name" value="Intergrase catalytic core"/>
    <property type="match status" value="1"/>
</dbReference>
<protein>
    <submittedName>
        <fullName evidence="4">Phage integrase family protein</fullName>
    </submittedName>
</protein>
<dbReference type="SUPFAM" id="SSF56349">
    <property type="entry name" value="DNA breaking-rejoining enzymes"/>
    <property type="match status" value="1"/>
</dbReference>
<reference evidence="4 5" key="1">
    <citation type="submission" date="2019-03" db="EMBL/GenBank/DDBJ databases">
        <title>Genomic Encyclopedia of Type Strains, Phase IV (KMG-V): Genome sequencing to study the core and pangenomes of soil and plant-associated prokaryotes.</title>
        <authorList>
            <person name="Whitman W."/>
        </authorList>
    </citation>
    <scope>NUCLEOTIDE SEQUENCE [LARGE SCALE GENOMIC DNA]</scope>
    <source>
        <strain evidence="4 5">23C40</strain>
    </source>
</reference>
<dbReference type="InterPro" id="IPR002104">
    <property type="entry name" value="Integrase_catalytic"/>
</dbReference>
<dbReference type="InterPro" id="IPR011010">
    <property type="entry name" value="DNA_brk_join_enz"/>
</dbReference>
<feature type="domain" description="Tyr recombinase" evidence="3">
    <location>
        <begin position="175"/>
        <end position="356"/>
    </location>
</feature>
<keyword evidence="1" id="KW-0229">DNA integration</keyword>
<sequence>MSVYKSKASPFYQYDFQIHGHRFHGTTKARNKRDAETVERRLKESARRDVEQLRKTGNAPLTIDMAVGRYWTEKGQYRVARKQFFAALERLVLYFGKDKRLDEIDDEAITALVAYKRAQPRWGKSKLKHAQVKTLSNATINRETIQPLKSIFRRAKLMWGYYLPLEPHWKEHWLREPKERVRELHYHEQEALDRSVREDYLPWFMFLHLSGRRFKETLIRWSDVNMEAGEITTMGKGDLRVWTPITPSIRRILESCRGHHPEFVFTFVAQRSQHGRVAGQRYPITYGGALAQWNRDRARSRVKDFRLHDCRHDRATKLLRESRNLKLVQRVMNHANIATTAKYAHVMDDEVAFALERNAKSRNRPRTIPGIHNEATDFA</sequence>
<dbReference type="PROSITE" id="PS51898">
    <property type="entry name" value="TYR_RECOMBINASE"/>
    <property type="match status" value="1"/>
</dbReference>
<dbReference type="EMBL" id="SLVU01000008">
    <property type="protein sequence ID" value="TCN30220.1"/>
    <property type="molecule type" value="Genomic_DNA"/>
</dbReference>
<evidence type="ECO:0000259" key="3">
    <source>
        <dbReference type="PROSITE" id="PS51898"/>
    </source>
</evidence>
<dbReference type="InterPro" id="IPR050090">
    <property type="entry name" value="Tyrosine_recombinase_XerCD"/>
</dbReference>
<keyword evidence="2" id="KW-0233">DNA recombination</keyword>
<dbReference type="GO" id="GO:0006310">
    <property type="term" value="P:DNA recombination"/>
    <property type="evidence" value="ECO:0007669"/>
    <property type="project" value="UniProtKB-KW"/>
</dbReference>
<evidence type="ECO:0000256" key="2">
    <source>
        <dbReference type="ARBA" id="ARBA00023172"/>
    </source>
</evidence>
<dbReference type="InterPro" id="IPR013762">
    <property type="entry name" value="Integrase-like_cat_sf"/>
</dbReference>
<dbReference type="PANTHER" id="PTHR30349">
    <property type="entry name" value="PHAGE INTEGRASE-RELATED"/>
    <property type="match status" value="1"/>
</dbReference>
<dbReference type="CDD" id="cd00397">
    <property type="entry name" value="DNA_BRE_C"/>
    <property type="match status" value="1"/>
</dbReference>